<dbReference type="PROSITE" id="PS00191">
    <property type="entry name" value="CYTOCHROME_B5_1"/>
    <property type="match status" value="1"/>
</dbReference>
<evidence type="ECO:0000256" key="1">
    <source>
        <dbReference type="ARBA" id="ARBA00022617"/>
    </source>
</evidence>
<dbReference type="PANTHER" id="PTHR19359">
    <property type="entry name" value="CYTOCHROME B5"/>
    <property type="match status" value="1"/>
</dbReference>
<feature type="domain" description="Cytochrome b5 heme-binding" evidence="6">
    <location>
        <begin position="68"/>
        <end position="148"/>
    </location>
</feature>
<accession>A0AAW1PFL0</accession>
<keyword evidence="1 5" id="KW-0349">Heme</keyword>
<keyword evidence="8" id="KW-1185">Reference proteome</keyword>
<gene>
    <name evidence="7" type="ORF">WJX72_000559</name>
</gene>
<dbReference type="GO" id="GO:0046872">
    <property type="term" value="F:metal ion binding"/>
    <property type="evidence" value="ECO:0007669"/>
    <property type="project" value="UniProtKB-UniRule"/>
</dbReference>
<evidence type="ECO:0000259" key="6">
    <source>
        <dbReference type="PROSITE" id="PS50255"/>
    </source>
</evidence>
<dbReference type="InterPro" id="IPR001199">
    <property type="entry name" value="Cyt_B5-like_heme/steroid-bd"/>
</dbReference>
<dbReference type="SUPFAM" id="SSF55856">
    <property type="entry name" value="Cytochrome b5-like heme/steroid binding domain"/>
    <property type="match status" value="1"/>
</dbReference>
<dbReference type="PROSITE" id="PS50255">
    <property type="entry name" value="CYTOCHROME_B5_2"/>
    <property type="match status" value="1"/>
</dbReference>
<keyword evidence="5" id="KW-0472">Membrane</keyword>
<dbReference type="Gene3D" id="3.10.120.10">
    <property type="entry name" value="Cytochrome b5-like heme/steroid binding domain"/>
    <property type="match status" value="1"/>
</dbReference>
<dbReference type="Proteomes" id="UP001489004">
    <property type="component" value="Unassembled WGS sequence"/>
</dbReference>
<dbReference type="InterPro" id="IPR036400">
    <property type="entry name" value="Cyt_B5-like_heme/steroid_sf"/>
</dbReference>
<dbReference type="SMART" id="SM01117">
    <property type="entry name" value="Cyt-b5"/>
    <property type="match status" value="1"/>
</dbReference>
<comment type="caution">
    <text evidence="7">The sequence shown here is derived from an EMBL/GenBank/DDBJ whole genome shotgun (WGS) entry which is preliminary data.</text>
</comment>
<name>A0AAW1PFL0_9CHLO</name>
<protein>
    <recommendedName>
        <fullName evidence="6">Cytochrome b5 heme-binding domain-containing protein</fullName>
    </recommendedName>
</protein>
<comment type="similarity">
    <text evidence="4 5">Belongs to the cytochrome b5 family.</text>
</comment>
<evidence type="ECO:0000313" key="8">
    <source>
        <dbReference type="Proteomes" id="UP001489004"/>
    </source>
</evidence>
<evidence type="ECO:0000256" key="3">
    <source>
        <dbReference type="ARBA" id="ARBA00023004"/>
    </source>
</evidence>
<dbReference type="GO" id="GO:0020037">
    <property type="term" value="F:heme binding"/>
    <property type="evidence" value="ECO:0007669"/>
    <property type="project" value="UniProtKB-UniRule"/>
</dbReference>
<keyword evidence="3 5" id="KW-0408">Iron</keyword>
<dbReference type="EMBL" id="JALJOR010000011">
    <property type="protein sequence ID" value="KAK9808615.1"/>
    <property type="molecule type" value="Genomic_DNA"/>
</dbReference>
<evidence type="ECO:0000256" key="5">
    <source>
        <dbReference type="RuleBase" id="RU362121"/>
    </source>
</evidence>
<dbReference type="PANTHER" id="PTHR19359:SF95">
    <property type="entry name" value="CYTOCHROME B5 TYPE B"/>
    <property type="match status" value="1"/>
</dbReference>
<evidence type="ECO:0000256" key="2">
    <source>
        <dbReference type="ARBA" id="ARBA00022723"/>
    </source>
</evidence>
<sequence>MIGLNPQHQKLAEDLLYKYQTASPNQLAAVAVTALVFLATLVWLVRSLGGGSRPAEAPVAKPAARRTDGKYTRAEVAKHHLQDDCWIILKSKDGVYKVYDVTPYVEEHPGGVAILNNAGKDSTKGFHGPQHPERVFDMIDDFEIGILVDA</sequence>
<dbReference type="AlphaFoldDB" id="A0AAW1PFL0"/>
<organism evidence="7 8">
    <name type="scientific">[Myrmecia] bisecta</name>
    <dbReference type="NCBI Taxonomy" id="41462"/>
    <lineage>
        <taxon>Eukaryota</taxon>
        <taxon>Viridiplantae</taxon>
        <taxon>Chlorophyta</taxon>
        <taxon>core chlorophytes</taxon>
        <taxon>Trebouxiophyceae</taxon>
        <taxon>Trebouxiales</taxon>
        <taxon>Trebouxiaceae</taxon>
        <taxon>Myrmecia</taxon>
    </lineage>
</organism>
<reference evidence="7 8" key="1">
    <citation type="journal article" date="2024" name="Nat. Commun.">
        <title>Phylogenomics reveals the evolutionary origins of lichenization in chlorophyte algae.</title>
        <authorList>
            <person name="Puginier C."/>
            <person name="Libourel C."/>
            <person name="Otte J."/>
            <person name="Skaloud P."/>
            <person name="Haon M."/>
            <person name="Grisel S."/>
            <person name="Petersen M."/>
            <person name="Berrin J.G."/>
            <person name="Delaux P.M."/>
            <person name="Dal Grande F."/>
            <person name="Keller J."/>
        </authorList>
    </citation>
    <scope>NUCLEOTIDE SEQUENCE [LARGE SCALE GENOMIC DNA]</scope>
    <source>
        <strain evidence="7 8">SAG 2043</strain>
    </source>
</reference>
<evidence type="ECO:0000313" key="7">
    <source>
        <dbReference type="EMBL" id="KAK9808615.1"/>
    </source>
</evidence>
<proteinExistence type="inferred from homology"/>
<keyword evidence="2 5" id="KW-0479">Metal-binding</keyword>
<dbReference type="InterPro" id="IPR050668">
    <property type="entry name" value="Cytochrome_b5"/>
</dbReference>
<keyword evidence="5" id="KW-0812">Transmembrane</keyword>
<feature type="transmembrane region" description="Helical" evidence="5">
    <location>
        <begin position="27"/>
        <end position="45"/>
    </location>
</feature>
<dbReference type="GO" id="GO:0016020">
    <property type="term" value="C:membrane"/>
    <property type="evidence" value="ECO:0007669"/>
    <property type="project" value="TreeGrafter"/>
</dbReference>
<keyword evidence="5" id="KW-1133">Transmembrane helix</keyword>
<dbReference type="InterPro" id="IPR018506">
    <property type="entry name" value="Cyt_B5_heme-BS"/>
</dbReference>
<dbReference type="Pfam" id="PF00173">
    <property type="entry name" value="Cyt-b5"/>
    <property type="match status" value="1"/>
</dbReference>
<evidence type="ECO:0000256" key="4">
    <source>
        <dbReference type="ARBA" id="ARBA00038168"/>
    </source>
</evidence>